<evidence type="ECO:0000313" key="3">
    <source>
        <dbReference type="Proteomes" id="UP000427373"/>
    </source>
</evidence>
<reference evidence="2 3" key="1">
    <citation type="submission" date="2019-10" db="EMBL/GenBank/DDBJ databases">
        <title>Genome Sequences from Six Type Strain Members of the Archaeal Family Sulfolobaceae: Acidianus ambivalens, Acidianus infernus, Metallosphaera prunae, Stygiolobus azoricus, Sulfolobus metallicus, and Sulfurisphaera ohwakuensis.</title>
        <authorList>
            <person name="Counts J.A."/>
            <person name="Kelly R.M."/>
        </authorList>
    </citation>
    <scope>NUCLEOTIDE SEQUENCE [LARGE SCALE GENOMIC DNA]</scope>
    <source>
        <strain evidence="2 3">TA-1</strain>
    </source>
</reference>
<dbReference type="KEGG" id="soh:D1869_01520"/>
<dbReference type="Proteomes" id="UP000427373">
    <property type="component" value="Chromosome"/>
</dbReference>
<dbReference type="EMBL" id="CP045484">
    <property type="protein sequence ID" value="QGR16006.1"/>
    <property type="molecule type" value="Genomic_DNA"/>
</dbReference>
<keyword evidence="3" id="KW-1185">Reference proteome</keyword>
<dbReference type="GeneID" id="54122060"/>
<evidence type="ECO:0000313" key="2">
    <source>
        <dbReference type="EMBL" id="QGR16006.1"/>
    </source>
</evidence>
<evidence type="ECO:0000259" key="1">
    <source>
        <dbReference type="Pfam" id="PF08394"/>
    </source>
</evidence>
<dbReference type="OrthoDB" id="33200at2157"/>
<gene>
    <name evidence="2" type="ORF">D1869_01520</name>
</gene>
<dbReference type="InterPro" id="IPR013603">
    <property type="entry name" value="TRASH_TR_C_prok"/>
</dbReference>
<sequence>MPFQLDTKVNQLHCSWCGKIIRDNPIVVKTCCNNKPWVFCSKQCYNNWVREWIRRQEQKVGTRKGQLL</sequence>
<dbReference type="AlphaFoldDB" id="A0A650CE40"/>
<accession>A0A650CE40</accession>
<proteinExistence type="predicted"/>
<dbReference type="RefSeq" id="WP_156013619.1">
    <property type="nucleotide sequence ID" value="NZ_AP031374.1"/>
</dbReference>
<feature type="domain" description="TRASH transcription regulator C-terminal prokaryotic" evidence="1">
    <location>
        <begin position="13"/>
        <end position="47"/>
    </location>
</feature>
<organism evidence="2 3">
    <name type="scientific">Sulfurisphaera ohwakuensis</name>
    <dbReference type="NCBI Taxonomy" id="69656"/>
    <lineage>
        <taxon>Archaea</taxon>
        <taxon>Thermoproteota</taxon>
        <taxon>Thermoprotei</taxon>
        <taxon>Sulfolobales</taxon>
        <taxon>Sulfolobaceae</taxon>
        <taxon>Sulfurisphaera</taxon>
    </lineage>
</organism>
<dbReference type="Pfam" id="PF08394">
    <property type="entry name" value="Arc_trans_TRASH"/>
    <property type="match status" value="1"/>
</dbReference>
<name>A0A650CE40_SULOH</name>
<protein>
    <submittedName>
        <fullName evidence="2">TRASH domain-containing protein</fullName>
    </submittedName>
</protein>